<evidence type="ECO:0000256" key="1">
    <source>
        <dbReference type="ARBA" id="ARBA00004651"/>
    </source>
</evidence>
<dbReference type="Pfam" id="PF12704">
    <property type="entry name" value="MacB_PCD"/>
    <property type="match status" value="1"/>
</dbReference>
<evidence type="ECO:0000259" key="9">
    <source>
        <dbReference type="Pfam" id="PF12704"/>
    </source>
</evidence>
<sequence>MNLPYQLFIALRYLKSKKKHRGISFNTVISISGVAVGVMALLVVLSVMSGFHEDLQKKILGANAHVVVVSYKGGIEDYSSVMEKLMNETNIVSMSPFVIGQVMVSAGKRAHGIFLRGIEPSSELKTTDILRHIKEGSIEEIITGDRRQKTEGRLPWIIIGRELASMLGVIAGDTINVISPVGEVGPLGMLPKVRRFKVVAVFEIGMFEYDTNLAFTDIRSAQEFFGYGNVVTGIQLRLDDIYKASLVRDSINKKMGFPYYARDWMQMNRNLFSALKLEKFAMFIILILIVLVASFNIVSTLMMNVMEKQKEIAILKAMGAKNQGIMMVFMFQGLLIGIVGTVIGVTGGYVLGKIINNYEIIKLPADVYYLSKLPVKMKLIDFIVVSFSAITISFLSTLYPSYYAAKLNPVEPLRYE</sequence>
<keyword evidence="5 7" id="KW-1133">Transmembrane helix</keyword>
<keyword evidence="4 7" id="KW-0812">Transmembrane</keyword>
<evidence type="ECO:0000256" key="3">
    <source>
        <dbReference type="ARBA" id="ARBA00022475"/>
    </source>
</evidence>
<feature type="domain" description="ABC3 transporter permease C-terminal" evidence="8">
    <location>
        <begin position="283"/>
        <end position="409"/>
    </location>
</feature>
<keyword evidence="2" id="KW-0813">Transport</keyword>
<evidence type="ECO:0000259" key="8">
    <source>
        <dbReference type="Pfam" id="PF02687"/>
    </source>
</evidence>
<dbReference type="InterPro" id="IPR003838">
    <property type="entry name" value="ABC3_permease_C"/>
</dbReference>
<dbReference type="EMBL" id="BLAB01000001">
    <property type="protein sequence ID" value="GER93997.1"/>
    <property type="molecule type" value="Genomic_DNA"/>
</dbReference>
<dbReference type="InterPro" id="IPR025857">
    <property type="entry name" value="MacB_PCD"/>
</dbReference>
<evidence type="ECO:0000256" key="2">
    <source>
        <dbReference type="ARBA" id="ARBA00022448"/>
    </source>
</evidence>
<dbReference type="InterPro" id="IPR011925">
    <property type="entry name" value="LolCE_TM"/>
</dbReference>
<dbReference type="GO" id="GO:0044874">
    <property type="term" value="P:lipoprotein localization to outer membrane"/>
    <property type="evidence" value="ECO:0007669"/>
    <property type="project" value="TreeGrafter"/>
</dbReference>
<feature type="transmembrane region" description="Helical" evidence="7">
    <location>
        <begin position="325"/>
        <end position="352"/>
    </location>
</feature>
<feature type="transmembrane region" description="Helical" evidence="7">
    <location>
        <begin position="280"/>
        <end position="305"/>
    </location>
</feature>
<feature type="transmembrane region" description="Helical" evidence="7">
    <location>
        <begin position="379"/>
        <end position="399"/>
    </location>
</feature>
<dbReference type="InterPro" id="IPR051447">
    <property type="entry name" value="Lipoprotein-release_system"/>
</dbReference>
<keyword evidence="3" id="KW-1003">Cell membrane</keyword>
<dbReference type="GO" id="GO:0098797">
    <property type="term" value="C:plasma membrane protein complex"/>
    <property type="evidence" value="ECO:0007669"/>
    <property type="project" value="TreeGrafter"/>
</dbReference>
<dbReference type="PANTHER" id="PTHR30489">
    <property type="entry name" value="LIPOPROTEIN-RELEASING SYSTEM TRANSMEMBRANE PROTEIN LOLE"/>
    <property type="match status" value="1"/>
</dbReference>
<proteinExistence type="predicted"/>
<reference evidence="10" key="1">
    <citation type="submission" date="2019-10" db="EMBL/GenBank/DDBJ databases">
        <title>Metagenomic sequencing of thiosulfate-disproportionating enrichment culture.</title>
        <authorList>
            <person name="Umezawa K."/>
            <person name="Kojima H."/>
            <person name="Fukui M."/>
        </authorList>
    </citation>
    <scope>NUCLEOTIDE SEQUENCE</scope>
    <source>
        <strain evidence="10">45J</strain>
    </source>
</reference>
<evidence type="ECO:0000256" key="4">
    <source>
        <dbReference type="ARBA" id="ARBA00022692"/>
    </source>
</evidence>
<feature type="transmembrane region" description="Helical" evidence="7">
    <location>
        <begin position="23"/>
        <end position="48"/>
    </location>
</feature>
<evidence type="ECO:0000256" key="7">
    <source>
        <dbReference type="SAM" id="Phobius"/>
    </source>
</evidence>
<comment type="subcellular location">
    <subcellularLocation>
        <location evidence="1">Cell membrane</location>
        <topology evidence="1">Multi-pass membrane protein</topology>
    </subcellularLocation>
</comment>
<gene>
    <name evidence="10" type="ORF">A45J_1755</name>
</gene>
<protein>
    <submittedName>
        <fullName evidence="10">Lipoprotein-releasing system transmembrane subunit LolC</fullName>
    </submittedName>
</protein>
<keyword evidence="6 7" id="KW-0472">Membrane</keyword>
<comment type="caution">
    <text evidence="10">The sequence shown here is derived from an EMBL/GenBank/DDBJ whole genome shotgun (WGS) entry which is preliminary data.</text>
</comment>
<keyword evidence="10" id="KW-0449">Lipoprotein</keyword>
<feature type="domain" description="MacB-like periplasmic core" evidence="9">
    <location>
        <begin position="27"/>
        <end position="252"/>
    </location>
</feature>
<dbReference type="NCBIfam" id="TIGR02212">
    <property type="entry name" value="lolCE"/>
    <property type="match status" value="1"/>
</dbReference>
<dbReference type="AlphaFoldDB" id="A0A5J4L5C9"/>
<evidence type="ECO:0000256" key="5">
    <source>
        <dbReference type="ARBA" id="ARBA00022989"/>
    </source>
</evidence>
<accession>A0A5J4L5C9</accession>
<evidence type="ECO:0000256" key="6">
    <source>
        <dbReference type="ARBA" id="ARBA00023136"/>
    </source>
</evidence>
<evidence type="ECO:0000313" key="10">
    <source>
        <dbReference type="EMBL" id="GER93997.1"/>
    </source>
</evidence>
<dbReference type="GO" id="GO:0042953">
    <property type="term" value="P:lipoprotein transport"/>
    <property type="evidence" value="ECO:0007669"/>
    <property type="project" value="InterPro"/>
</dbReference>
<name>A0A5J4L5C9_9ZZZZ</name>
<dbReference type="PANTHER" id="PTHR30489:SF0">
    <property type="entry name" value="LIPOPROTEIN-RELEASING SYSTEM TRANSMEMBRANE PROTEIN LOLE"/>
    <property type="match status" value="1"/>
</dbReference>
<organism evidence="10">
    <name type="scientific">hot springs metagenome</name>
    <dbReference type="NCBI Taxonomy" id="433727"/>
    <lineage>
        <taxon>unclassified sequences</taxon>
        <taxon>metagenomes</taxon>
        <taxon>ecological metagenomes</taxon>
    </lineage>
</organism>
<dbReference type="Pfam" id="PF02687">
    <property type="entry name" value="FtsX"/>
    <property type="match status" value="1"/>
</dbReference>